<feature type="domain" description="Dienelactone hydrolase" evidence="1">
    <location>
        <begin position="29"/>
        <end position="146"/>
    </location>
</feature>
<dbReference type="InterPro" id="IPR029058">
    <property type="entry name" value="AB_hydrolase_fold"/>
</dbReference>
<evidence type="ECO:0000259" key="1">
    <source>
        <dbReference type="Pfam" id="PF01738"/>
    </source>
</evidence>
<reference evidence="2 3" key="1">
    <citation type="submission" date="2016-10" db="EMBL/GenBank/DDBJ databases">
        <authorList>
            <person name="de Groot N.N."/>
        </authorList>
    </citation>
    <scope>NUCLEOTIDE SEQUENCE [LARGE SCALE GENOMIC DNA]</scope>
    <source>
        <strain evidence="2 3">Nl14</strain>
    </source>
</reference>
<dbReference type="EMBL" id="FPBZ01000005">
    <property type="protein sequence ID" value="SFU50422.1"/>
    <property type="molecule type" value="Genomic_DNA"/>
</dbReference>
<proteinExistence type="predicted"/>
<dbReference type="GO" id="GO:0016787">
    <property type="term" value="F:hydrolase activity"/>
    <property type="evidence" value="ECO:0007669"/>
    <property type="project" value="UniProtKB-KW"/>
</dbReference>
<dbReference type="InterPro" id="IPR002925">
    <property type="entry name" value="Dienelactn_hydro"/>
</dbReference>
<dbReference type="Pfam" id="PF01738">
    <property type="entry name" value="DLH"/>
    <property type="match status" value="1"/>
</dbReference>
<evidence type="ECO:0000313" key="3">
    <source>
        <dbReference type="Proteomes" id="UP000182649"/>
    </source>
</evidence>
<organism evidence="2 3">
    <name type="scientific">Nitrosospira multiformis</name>
    <dbReference type="NCBI Taxonomy" id="1231"/>
    <lineage>
        <taxon>Bacteria</taxon>
        <taxon>Pseudomonadati</taxon>
        <taxon>Pseudomonadota</taxon>
        <taxon>Betaproteobacteria</taxon>
        <taxon>Nitrosomonadales</taxon>
        <taxon>Nitrosomonadaceae</taxon>
        <taxon>Nitrosospira</taxon>
    </lineage>
</organism>
<sequence length="252" mass="27144">MSAVKGFSEELFTASDHTFPIFRKGGGYGVILLHELPGLTSETVEFAEWLADRGFHVVMPLLFGRPLQSVTLGLLKAPFVCIRKEFNILAAGKSSSITVPLRALCRKIHAECGGPGVGAIGMCYTGGFVLAMMLEASLLAPVAAQPSLPFFQPEGLDIEPEVLAFASSRKDTMSLLGLRFEDDAHCPAARFRRLEASLQSAPGSSVPRFHSVTVPGKAHSTLTLDYPTALKGGVDTRKAVLQHLRKQLLRSP</sequence>
<dbReference type="AlphaFoldDB" id="A0A1I7GPK6"/>
<protein>
    <submittedName>
        <fullName evidence="2">Dienelactone hydrolase</fullName>
    </submittedName>
</protein>
<keyword evidence="2" id="KW-0378">Hydrolase</keyword>
<accession>A0A1I7GPK6</accession>
<dbReference type="Proteomes" id="UP000182649">
    <property type="component" value="Unassembled WGS sequence"/>
</dbReference>
<name>A0A1I7GPK6_9PROT</name>
<evidence type="ECO:0000313" key="2">
    <source>
        <dbReference type="EMBL" id="SFU50422.1"/>
    </source>
</evidence>
<dbReference type="RefSeq" id="WP_218155115.1">
    <property type="nucleotide sequence ID" value="NZ_FPBZ01000005.1"/>
</dbReference>
<dbReference type="Gene3D" id="3.40.50.1820">
    <property type="entry name" value="alpha/beta hydrolase"/>
    <property type="match status" value="1"/>
</dbReference>
<gene>
    <name evidence="2" type="ORF">SAMN05216417_105154</name>
</gene>
<dbReference type="SUPFAM" id="SSF53474">
    <property type="entry name" value="alpha/beta-Hydrolases"/>
    <property type="match status" value="1"/>
</dbReference>